<keyword evidence="1 3" id="KW-0853">WD repeat</keyword>
<organism evidence="5 6">
    <name type="scientific">Mycoemilia scoparia</name>
    <dbReference type="NCBI Taxonomy" id="417184"/>
    <lineage>
        <taxon>Eukaryota</taxon>
        <taxon>Fungi</taxon>
        <taxon>Fungi incertae sedis</taxon>
        <taxon>Zoopagomycota</taxon>
        <taxon>Kickxellomycotina</taxon>
        <taxon>Kickxellomycetes</taxon>
        <taxon>Kickxellales</taxon>
        <taxon>Kickxellaceae</taxon>
        <taxon>Mycoemilia</taxon>
    </lineage>
</organism>
<dbReference type="InterPro" id="IPR051362">
    <property type="entry name" value="WD_repeat_creC_regulators"/>
</dbReference>
<dbReference type="PROSITE" id="PS50294">
    <property type="entry name" value="WD_REPEATS_REGION"/>
    <property type="match status" value="1"/>
</dbReference>
<evidence type="ECO:0000256" key="3">
    <source>
        <dbReference type="PROSITE-ProRule" id="PRU00221"/>
    </source>
</evidence>
<reference evidence="5" key="1">
    <citation type="submission" date="2022-07" db="EMBL/GenBank/DDBJ databases">
        <title>Phylogenomic reconstructions and comparative analyses of Kickxellomycotina fungi.</title>
        <authorList>
            <person name="Reynolds N.K."/>
            <person name="Stajich J.E."/>
            <person name="Barry K."/>
            <person name="Grigoriev I.V."/>
            <person name="Crous P."/>
            <person name="Smith M.E."/>
        </authorList>
    </citation>
    <scope>NUCLEOTIDE SEQUENCE</scope>
    <source>
        <strain evidence="5">NBRC 100468</strain>
    </source>
</reference>
<name>A0A9W8A1C0_9FUNG</name>
<feature type="region of interest" description="Disordered" evidence="4">
    <location>
        <begin position="139"/>
        <end position="215"/>
    </location>
</feature>
<keyword evidence="6" id="KW-1185">Reference proteome</keyword>
<evidence type="ECO:0000313" key="6">
    <source>
        <dbReference type="Proteomes" id="UP001150538"/>
    </source>
</evidence>
<evidence type="ECO:0000256" key="1">
    <source>
        <dbReference type="ARBA" id="ARBA00022574"/>
    </source>
</evidence>
<dbReference type="EMBL" id="JANBPU010000010">
    <property type="protein sequence ID" value="KAJ1920762.1"/>
    <property type="molecule type" value="Genomic_DNA"/>
</dbReference>
<dbReference type="GO" id="GO:0051286">
    <property type="term" value="C:cell tip"/>
    <property type="evidence" value="ECO:0007669"/>
    <property type="project" value="TreeGrafter"/>
</dbReference>
<gene>
    <name evidence="5" type="ORF">H4219_001161</name>
</gene>
<dbReference type="InterPro" id="IPR036322">
    <property type="entry name" value="WD40_repeat_dom_sf"/>
</dbReference>
<dbReference type="InterPro" id="IPR001680">
    <property type="entry name" value="WD40_rpt"/>
</dbReference>
<dbReference type="SMART" id="SM00320">
    <property type="entry name" value="WD40"/>
    <property type="match status" value="5"/>
</dbReference>
<dbReference type="OrthoDB" id="3367at2759"/>
<keyword evidence="2" id="KW-0677">Repeat</keyword>
<dbReference type="PANTHER" id="PTHR14107">
    <property type="entry name" value="WD REPEAT PROTEIN"/>
    <property type="match status" value="1"/>
</dbReference>
<dbReference type="Proteomes" id="UP001150538">
    <property type="component" value="Unassembled WGS sequence"/>
</dbReference>
<evidence type="ECO:0000256" key="2">
    <source>
        <dbReference type="ARBA" id="ARBA00022737"/>
    </source>
</evidence>
<accession>A0A9W8A1C0</accession>
<dbReference type="AlphaFoldDB" id="A0A9W8A1C0"/>
<dbReference type="PROSITE" id="PS50082">
    <property type="entry name" value="WD_REPEATS_2"/>
    <property type="match status" value="1"/>
</dbReference>
<feature type="repeat" description="WD" evidence="3">
    <location>
        <begin position="469"/>
        <end position="510"/>
    </location>
</feature>
<feature type="compositionally biased region" description="Polar residues" evidence="4">
    <location>
        <begin position="159"/>
        <end position="185"/>
    </location>
</feature>
<dbReference type="Pfam" id="PF00400">
    <property type="entry name" value="WD40"/>
    <property type="match status" value="3"/>
</dbReference>
<dbReference type="Gene3D" id="2.130.10.10">
    <property type="entry name" value="YVTN repeat-like/Quinoprotein amine dehydrogenase"/>
    <property type="match status" value="1"/>
</dbReference>
<evidence type="ECO:0000313" key="5">
    <source>
        <dbReference type="EMBL" id="KAJ1920762.1"/>
    </source>
</evidence>
<feature type="region of interest" description="Disordered" evidence="4">
    <location>
        <begin position="226"/>
        <end position="245"/>
    </location>
</feature>
<dbReference type="PANTHER" id="PTHR14107:SF16">
    <property type="entry name" value="AT02583P"/>
    <property type="match status" value="1"/>
</dbReference>
<dbReference type="GO" id="GO:0032153">
    <property type="term" value="C:cell division site"/>
    <property type="evidence" value="ECO:0007669"/>
    <property type="project" value="TreeGrafter"/>
</dbReference>
<proteinExistence type="predicted"/>
<comment type="caution">
    <text evidence="5">The sequence shown here is derived from an EMBL/GenBank/DDBJ whole genome shotgun (WGS) entry which is preliminary data.</text>
</comment>
<dbReference type="InterPro" id="IPR015943">
    <property type="entry name" value="WD40/YVTN_repeat-like_dom_sf"/>
</dbReference>
<feature type="compositionally biased region" description="Polar residues" evidence="4">
    <location>
        <begin position="196"/>
        <end position="210"/>
    </location>
</feature>
<dbReference type="SUPFAM" id="SSF50978">
    <property type="entry name" value="WD40 repeat-like"/>
    <property type="match status" value="1"/>
</dbReference>
<dbReference type="GO" id="GO:0005634">
    <property type="term" value="C:nucleus"/>
    <property type="evidence" value="ECO:0007669"/>
    <property type="project" value="TreeGrafter"/>
</dbReference>
<protein>
    <submittedName>
        <fullName evidence="5">Uncharacterized protein</fullName>
    </submittedName>
</protein>
<dbReference type="GO" id="GO:0045013">
    <property type="term" value="P:carbon catabolite repression of transcription"/>
    <property type="evidence" value="ECO:0007669"/>
    <property type="project" value="TreeGrafter"/>
</dbReference>
<evidence type="ECO:0000256" key="4">
    <source>
        <dbReference type="SAM" id="MobiDB-lite"/>
    </source>
</evidence>
<sequence>MNEPKPSYYHLEAPEGTWEVVFMGDSEDSANQLLPKLDKAGNANEQYTQSNTNAALRDAAEALQSPAQQQPLNSAGARLGSNSIAIDVSSQTNSTGASTQNVSRINMFQPANKPTHVSLLYLPGNGASPYHIPTDAPNVIESDHTFPPHQPSHDVLSADHQNTPSLTPSAQNGNDIGYNTLQAPKTSRKPSFMRSLRSSWKVGSSPSGLNSGFIRSKEPSALDLNAHANDSKDQNKDKSTNSSATVTRLTSSFIHRFVTHEAIDGFKQSWSKTTFPFGFMLFETSRSLVWAQFRFDGKPETLSRMDMTKCAPVCHAINQVSPSADHIDIAVGFQGGDIMWYDPINAKYSRLNKNAPNMASIRSIRWVPGSKNLFMVARGDGSVLVIDKTKDDWWCPPQAAIKAAINSYSDFQMFRAHKSKHNPVSYWKLSNKAINDFAFSPDGRYVGLVGDDGALRVVDFYEEKLESVYLSYFGGLTCIDWSPDSQYIITGGKDDLITIWSFYDQTIVARCQGHQSWVTSIAFDPVDLDFENTYRFASVGEDTRLLFWDFSISSLHQPRSSLKKVNSKHAGAAGNISKTTLNAQSICNDGLQQQKESIVHPRVPHDCVAVLQPVMSEEIHDAPLCSLQFWCDYLVTTCRRGQVKFWKRPELC</sequence>
<feature type="compositionally biased region" description="Basic and acidic residues" evidence="4">
    <location>
        <begin position="229"/>
        <end position="239"/>
    </location>
</feature>